<dbReference type="Gene3D" id="3.30.1450.10">
    <property type="match status" value="1"/>
</dbReference>
<reference evidence="5 6" key="1">
    <citation type="submission" date="2022-10" db="EMBL/GenBank/DDBJ databases">
        <title>Sphingomonas sp.</title>
        <authorList>
            <person name="Jin C."/>
        </authorList>
    </citation>
    <scope>NUCLEOTIDE SEQUENCE [LARGE SCALE GENOMIC DNA]</scope>
    <source>
        <strain evidence="5 6">BN140010</strain>
    </source>
</reference>
<sequence length="152" mass="16176">MTRTILVAAAAAALLAGCAGSRERKGYILDQELASAIQVGVDNKDSVSRTLGRPTFTGQFNENEWYYVARNTATLAFRLPRVTDQTVLRIRFDQAGNVAGIDRTGKELVASIDPYGRQTPTLGRRKSFFEDVFGGIGIAGAGVPGAGNAPAQ</sequence>
<evidence type="ECO:0000313" key="6">
    <source>
        <dbReference type="Proteomes" id="UP001526246"/>
    </source>
</evidence>
<organism evidence="5 6">
    <name type="scientific">Sphingomonas arvum</name>
    <dbReference type="NCBI Taxonomy" id="2992113"/>
    <lineage>
        <taxon>Bacteria</taxon>
        <taxon>Pseudomonadati</taxon>
        <taxon>Pseudomonadota</taxon>
        <taxon>Alphaproteobacteria</taxon>
        <taxon>Sphingomonadales</taxon>
        <taxon>Sphingomonadaceae</taxon>
        <taxon>Sphingomonas</taxon>
    </lineage>
</organism>
<evidence type="ECO:0000259" key="4">
    <source>
        <dbReference type="Pfam" id="PF04355"/>
    </source>
</evidence>
<dbReference type="InterPro" id="IPR007450">
    <property type="entry name" value="BamE_dom"/>
</dbReference>
<dbReference type="PROSITE" id="PS51257">
    <property type="entry name" value="PROKAR_LIPOPROTEIN"/>
    <property type="match status" value="1"/>
</dbReference>
<dbReference type="Pfam" id="PF04355">
    <property type="entry name" value="BamE"/>
    <property type="match status" value="1"/>
</dbReference>
<keyword evidence="6" id="KW-1185">Reference proteome</keyword>
<evidence type="ECO:0000256" key="2">
    <source>
        <dbReference type="ARBA" id="ARBA00023136"/>
    </source>
</evidence>
<feature type="domain" description="Outer membrane protein assembly factor BamE" evidence="4">
    <location>
        <begin position="26"/>
        <end position="101"/>
    </location>
</feature>
<keyword evidence="2" id="KW-0472">Membrane</keyword>
<dbReference type="InterPro" id="IPR037873">
    <property type="entry name" value="BamE-like"/>
</dbReference>
<comment type="caution">
    <text evidence="5">The sequence shown here is derived from an EMBL/GenBank/DDBJ whole genome shotgun (WGS) entry which is preliminary data.</text>
</comment>
<evidence type="ECO:0000256" key="1">
    <source>
        <dbReference type="ARBA" id="ARBA00022729"/>
    </source>
</evidence>
<dbReference type="Proteomes" id="UP001526246">
    <property type="component" value="Unassembled WGS sequence"/>
</dbReference>
<dbReference type="PANTHER" id="PTHR37482:SF1">
    <property type="entry name" value="OUTER MEMBRANE PROTEIN ASSEMBLY FACTOR BAME"/>
    <property type="match status" value="1"/>
</dbReference>
<keyword evidence="3" id="KW-0998">Cell outer membrane</keyword>
<dbReference type="PANTHER" id="PTHR37482">
    <property type="entry name" value="OUTER MEMBRANE PROTEIN ASSEMBLY FACTOR BAME"/>
    <property type="match status" value="1"/>
</dbReference>
<accession>A0ABT3JF34</accession>
<keyword evidence="1" id="KW-0732">Signal</keyword>
<name>A0ABT3JF34_9SPHN</name>
<protein>
    <submittedName>
        <fullName evidence="5">Outer membrane protein assembly factor BamE</fullName>
    </submittedName>
</protein>
<evidence type="ECO:0000256" key="3">
    <source>
        <dbReference type="ARBA" id="ARBA00023237"/>
    </source>
</evidence>
<dbReference type="EMBL" id="JAPDOB010000002">
    <property type="protein sequence ID" value="MCW3797685.1"/>
    <property type="molecule type" value="Genomic_DNA"/>
</dbReference>
<proteinExistence type="predicted"/>
<evidence type="ECO:0000313" key="5">
    <source>
        <dbReference type="EMBL" id="MCW3797685.1"/>
    </source>
</evidence>
<dbReference type="InterPro" id="IPR026592">
    <property type="entry name" value="BamE"/>
</dbReference>
<dbReference type="RefSeq" id="WP_264882148.1">
    <property type="nucleotide sequence ID" value="NZ_JAPDOB010000002.1"/>
</dbReference>
<gene>
    <name evidence="5" type="ORF">OMW55_07700</name>
</gene>